<protein>
    <recommendedName>
        <fullName evidence="5">Cyclically-permuted mutarotase family protein</fullName>
    </recommendedName>
</protein>
<reference evidence="3 4" key="1">
    <citation type="submission" date="2020-08" db="EMBL/GenBank/DDBJ databases">
        <title>Sphingobacterium sp. DN04309 isolated from aquaculture water.</title>
        <authorList>
            <person name="Zhang M."/>
        </authorList>
    </citation>
    <scope>NUCLEOTIDE SEQUENCE [LARGE SCALE GENOMIC DNA]</scope>
    <source>
        <strain evidence="3 4">DN04309</strain>
    </source>
</reference>
<dbReference type="PANTHER" id="PTHR45632">
    <property type="entry name" value="LD33804P"/>
    <property type="match status" value="1"/>
</dbReference>
<keyword evidence="4" id="KW-1185">Reference proteome</keyword>
<evidence type="ECO:0000256" key="2">
    <source>
        <dbReference type="ARBA" id="ARBA00022737"/>
    </source>
</evidence>
<dbReference type="InterPro" id="IPR056734">
    <property type="entry name" value="NANM"/>
</dbReference>
<dbReference type="Gene3D" id="2.120.10.80">
    <property type="entry name" value="Kelch-type beta propeller"/>
    <property type="match status" value="1"/>
</dbReference>
<evidence type="ECO:0000256" key="1">
    <source>
        <dbReference type="ARBA" id="ARBA00022441"/>
    </source>
</evidence>
<gene>
    <name evidence="3" type="ORF">H8B04_11230</name>
</gene>
<dbReference type="PANTHER" id="PTHR45632:SF3">
    <property type="entry name" value="KELCH-LIKE PROTEIN 32"/>
    <property type="match status" value="1"/>
</dbReference>
<sequence length="356" mass="38830">MSEPELKIDWSVGGILPATGERYHPGVAGPVSGIAEDVLVVAGGANFPNGMPWEGGAKQYTKESYHYSIANTHLKLKQTEVFEDSLAYSANVTVGKVFYSIGGERMGQATADVFCYLMKGNKLHRKALSFLPEALTNGAATQVGDYIYFVGGENADKVSDKIYRLNIKSSKYANWEEYASLPCAVSHAVVVSDGDSRIYIAGGRKRNLNSKSKIYNALYELQIETNKITNVDTLPEAIAAGVGVFYKGNIILIGGDNAKTFHRVEELIGAINLEVDETKKADLIRKKNAIQSSHPGFVHDVWIYDIKTKSWKKTDPIKGASPVTTTAILKDDLIIIPSGEIRAGVRTDQILIGKIK</sequence>
<evidence type="ECO:0000313" key="3">
    <source>
        <dbReference type="EMBL" id="MBD1430129.1"/>
    </source>
</evidence>
<dbReference type="RefSeq" id="WP_190302408.1">
    <property type="nucleotide sequence ID" value="NZ_JACOIJ010000021.1"/>
</dbReference>
<accession>A0ABR7YFU9</accession>
<dbReference type="Proteomes" id="UP000651271">
    <property type="component" value="Unassembled WGS sequence"/>
</dbReference>
<dbReference type="Pfam" id="PF24996">
    <property type="entry name" value="NANM"/>
    <property type="match status" value="1"/>
</dbReference>
<evidence type="ECO:0008006" key="5">
    <source>
        <dbReference type="Google" id="ProtNLM"/>
    </source>
</evidence>
<organism evidence="3 4">
    <name type="scientific">Sphingobacterium litopenaei</name>
    <dbReference type="NCBI Taxonomy" id="2763500"/>
    <lineage>
        <taxon>Bacteria</taxon>
        <taxon>Pseudomonadati</taxon>
        <taxon>Bacteroidota</taxon>
        <taxon>Sphingobacteriia</taxon>
        <taxon>Sphingobacteriales</taxon>
        <taxon>Sphingobacteriaceae</taxon>
        <taxon>Sphingobacterium</taxon>
    </lineage>
</organism>
<dbReference type="EMBL" id="JACOIJ010000021">
    <property type="protein sequence ID" value="MBD1430129.1"/>
    <property type="molecule type" value="Genomic_DNA"/>
</dbReference>
<comment type="caution">
    <text evidence="3">The sequence shown here is derived from an EMBL/GenBank/DDBJ whole genome shotgun (WGS) entry which is preliminary data.</text>
</comment>
<dbReference type="InterPro" id="IPR015915">
    <property type="entry name" value="Kelch-typ_b-propeller"/>
</dbReference>
<name>A0ABR7YFU9_9SPHI</name>
<keyword evidence="2" id="KW-0677">Repeat</keyword>
<keyword evidence="1" id="KW-0880">Kelch repeat</keyword>
<dbReference type="SUPFAM" id="SSF117281">
    <property type="entry name" value="Kelch motif"/>
    <property type="match status" value="1"/>
</dbReference>
<proteinExistence type="predicted"/>
<evidence type="ECO:0000313" key="4">
    <source>
        <dbReference type="Proteomes" id="UP000651271"/>
    </source>
</evidence>